<evidence type="ECO:0000256" key="4">
    <source>
        <dbReference type="ARBA" id="ARBA00022692"/>
    </source>
</evidence>
<comment type="similarity">
    <text evidence="2">Belongs to the nucleobase:cation symporter-2 (NCS2) (TC 2.A.40) family.</text>
</comment>
<dbReference type="RefSeq" id="WP_011698071.1">
    <property type="nucleotide sequence ID" value="NC_008554.1"/>
</dbReference>
<feature type="transmembrane region" description="Helical" evidence="7">
    <location>
        <begin position="20"/>
        <end position="40"/>
    </location>
</feature>
<keyword evidence="3" id="KW-0813">Transport</keyword>
<evidence type="ECO:0000256" key="5">
    <source>
        <dbReference type="ARBA" id="ARBA00022989"/>
    </source>
</evidence>
<evidence type="ECO:0000313" key="9">
    <source>
        <dbReference type="Proteomes" id="UP000001784"/>
    </source>
</evidence>
<dbReference type="InterPro" id="IPR006043">
    <property type="entry name" value="NCS2"/>
</dbReference>
<organism evidence="8 9">
    <name type="scientific">Syntrophobacter fumaroxidans (strain DSM 10017 / MPOB)</name>
    <dbReference type="NCBI Taxonomy" id="335543"/>
    <lineage>
        <taxon>Bacteria</taxon>
        <taxon>Pseudomonadati</taxon>
        <taxon>Thermodesulfobacteriota</taxon>
        <taxon>Syntrophobacteria</taxon>
        <taxon>Syntrophobacterales</taxon>
        <taxon>Syntrophobacteraceae</taxon>
        <taxon>Syntrophobacter</taxon>
    </lineage>
</organism>
<dbReference type="Proteomes" id="UP000001784">
    <property type="component" value="Chromosome"/>
</dbReference>
<feature type="transmembrane region" description="Helical" evidence="7">
    <location>
        <begin position="311"/>
        <end position="330"/>
    </location>
</feature>
<dbReference type="eggNOG" id="COG2233">
    <property type="taxonomic scope" value="Bacteria"/>
</dbReference>
<evidence type="ECO:0000256" key="1">
    <source>
        <dbReference type="ARBA" id="ARBA00004141"/>
    </source>
</evidence>
<feature type="transmembrane region" description="Helical" evidence="7">
    <location>
        <begin position="165"/>
        <end position="185"/>
    </location>
</feature>
<feature type="transmembrane region" description="Helical" evidence="7">
    <location>
        <begin position="402"/>
        <end position="420"/>
    </location>
</feature>
<evidence type="ECO:0000256" key="2">
    <source>
        <dbReference type="ARBA" id="ARBA00008821"/>
    </source>
</evidence>
<evidence type="ECO:0000313" key="8">
    <source>
        <dbReference type="EMBL" id="ABK16900.1"/>
    </source>
</evidence>
<dbReference type="Pfam" id="PF00860">
    <property type="entry name" value="Xan_ur_permease"/>
    <property type="match status" value="1"/>
</dbReference>
<evidence type="ECO:0000256" key="7">
    <source>
        <dbReference type="SAM" id="Phobius"/>
    </source>
</evidence>
<dbReference type="GO" id="GO:0042907">
    <property type="term" value="F:xanthine transmembrane transporter activity"/>
    <property type="evidence" value="ECO:0007669"/>
    <property type="project" value="TreeGrafter"/>
</dbReference>
<feature type="transmembrane region" description="Helical" evidence="7">
    <location>
        <begin position="52"/>
        <end position="77"/>
    </location>
</feature>
<dbReference type="KEGG" id="sfu:Sfum_1207"/>
<feature type="transmembrane region" description="Helical" evidence="7">
    <location>
        <begin position="278"/>
        <end position="299"/>
    </location>
</feature>
<dbReference type="EMBL" id="CP000478">
    <property type="protein sequence ID" value="ABK16900.1"/>
    <property type="molecule type" value="Genomic_DNA"/>
</dbReference>
<dbReference type="FunCoup" id="A0LHJ8">
    <property type="interactions" value="149"/>
</dbReference>
<dbReference type="GO" id="GO:0005886">
    <property type="term" value="C:plasma membrane"/>
    <property type="evidence" value="ECO:0007669"/>
    <property type="project" value="TreeGrafter"/>
</dbReference>
<dbReference type="HOGENOM" id="CLU_641936_0_0_7"/>
<reference evidence="8 9" key="1">
    <citation type="submission" date="2006-10" db="EMBL/GenBank/DDBJ databases">
        <title>Complete sequence of Syntrophobacter fumaroxidans MPOB.</title>
        <authorList>
            <consortium name="US DOE Joint Genome Institute"/>
            <person name="Copeland A."/>
            <person name="Lucas S."/>
            <person name="Lapidus A."/>
            <person name="Barry K."/>
            <person name="Detter J.C."/>
            <person name="Glavina del Rio T."/>
            <person name="Hammon N."/>
            <person name="Israni S."/>
            <person name="Pitluck S."/>
            <person name="Goltsman E.G."/>
            <person name="Martinez M."/>
            <person name="Schmutz J."/>
            <person name="Larimer F."/>
            <person name="Land M."/>
            <person name="Hauser L."/>
            <person name="Kyrpides N."/>
            <person name="Kim E."/>
            <person name="Boone D.R."/>
            <person name="Brockman F."/>
            <person name="Culley D."/>
            <person name="Ferry J."/>
            <person name="Gunsalus R."/>
            <person name="McInerney M.J."/>
            <person name="Morrison M."/>
            <person name="Plugge C."/>
            <person name="Rohlin L."/>
            <person name="Scholten J."/>
            <person name="Sieber J."/>
            <person name="Stams A.J.M."/>
            <person name="Worm P."/>
            <person name="Henstra A.M."/>
            <person name="Richardson P."/>
        </authorList>
    </citation>
    <scope>NUCLEOTIDE SEQUENCE [LARGE SCALE GENOMIC DNA]</scope>
    <source>
        <strain evidence="9">DSM 10017 / MPOB</strain>
    </source>
</reference>
<keyword evidence="4 7" id="KW-0812">Transmembrane</keyword>
<sequence>MDKPEYIYDIDDNPPLRYSALYGLQWAIIMFSFLIISAALGSKALHLDAAGAVRFFQLILLTSGLFTTVQCLVGHRYPLMEGPSTAVLLTFIVLTPYGIQEIQGGMMVGGGLLMAAVLMRRVKNINAWATPNVVGVILMLIAFSLLPFLTRIMSGLENAGSRNDIHVFLFSLGLVLVMATLSHWLRGFWKTIALLLGMGIGSVFYFLMEGVDFRPLMAARWLSLPPDPIPAVPVFRWPAILAFAASYLAVTVNSLGSLNGIAAVTDPERLPTGVSRGLFFNGAAGVLCGLMGVVGLVSYSISPGVVVANRVASRYVTALCGLMLVVAALAPKFAALLAMVPSAVVGAALAVAMGAQIGTGLDIISAGGMTSRDYFVVGLPVMLGTVVSILPDALIASVPTQIRAFFGNGLIFGIFLVLLLEHVLMRDQQFKGEAHG</sequence>
<keyword evidence="9" id="KW-1185">Reference proteome</keyword>
<feature type="transmembrane region" description="Helical" evidence="7">
    <location>
        <begin position="229"/>
        <end position="250"/>
    </location>
</feature>
<dbReference type="PANTHER" id="PTHR42810">
    <property type="entry name" value="PURINE PERMEASE C1399.01C-RELATED"/>
    <property type="match status" value="1"/>
</dbReference>
<dbReference type="InParanoid" id="A0LHJ8"/>
<feature type="transmembrane region" description="Helical" evidence="7">
    <location>
        <begin position="374"/>
        <end position="396"/>
    </location>
</feature>
<keyword evidence="6 7" id="KW-0472">Membrane</keyword>
<name>A0LHJ8_SYNFM</name>
<proteinExistence type="inferred from homology"/>
<accession>A0LHJ8</accession>
<dbReference type="OrthoDB" id="9805749at2"/>
<dbReference type="STRING" id="335543.Sfum_1207"/>
<dbReference type="PANTHER" id="PTHR42810:SF2">
    <property type="entry name" value="PURINE PERMEASE C1399.01C-RELATED"/>
    <property type="match status" value="1"/>
</dbReference>
<feature type="transmembrane region" description="Helical" evidence="7">
    <location>
        <begin position="191"/>
        <end position="208"/>
    </location>
</feature>
<comment type="subcellular location">
    <subcellularLocation>
        <location evidence="1">Membrane</location>
        <topology evidence="1">Multi-pass membrane protein</topology>
    </subcellularLocation>
</comment>
<evidence type="ECO:0000256" key="6">
    <source>
        <dbReference type="ARBA" id="ARBA00023136"/>
    </source>
</evidence>
<feature type="transmembrane region" description="Helical" evidence="7">
    <location>
        <begin position="106"/>
        <end position="122"/>
    </location>
</feature>
<dbReference type="NCBIfam" id="NF037981">
    <property type="entry name" value="NCS2_1"/>
    <property type="match status" value="1"/>
</dbReference>
<gene>
    <name evidence="8" type="ordered locus">Sfum_1207</name>
</gene>
<evidence type="ECO:0000256" key="3">
    <source>
        <dbReference type="ARBA" id="ARBA00022448"/>
    </source>
</evidence>
<feature type="transmembrane region" description="Helical" evidence="7">
    <location>
        <begin position="134"/>
        <end position="153"/>
    </location>
</feature>
<keyword evidence="5 7" id="KW-1133">Transmembrane helix</keyword>
<protein>
    <submittedName>
        <fullName evidence="8">Xanthine/uracil/vitamin C permease</fullName>
    </submittedName>
</protein>
<dbReference type="AlphaFoldDB" id="A0LHJ8"/>